<gene>
    <name evidence="1" type="ORF">IHQ72_17850</name>
</gene>
<dbReference type="SUPFAM" id="SSF53300">
    <property type="entry name" value="vWA-like"/>
    <property type="match status" value="1"/>
</dbReference>
<reference evidence="1" key="1">
    <citation type="submission" date="2020-09" db="EMBL/GenBank/DDBJ databases">
        <title>Rhizobia associated with sainfoin plants.</title>
        <authorList>
            <person name="Asharfi S."/>
            <person name="Kuzmanovic N."/>
            <person name="Bunk B."/>
            <person name="Sproeer C."/>
            <person name="Becker M."/>
            <person name="Thuenen T."/>
        </authorList>
    </citation>
    <scope>NUCLEOTIDE SEQUENCE</scope>
    <source>
        <strain evidence="1">OM4</strain>
    </source>
</reference>
<dbReference type="InterPro" id="IPR010607">
    <property type="entry name" value="DUF1194"/>
</dbReference>
<dbReference type="InterPro" id="IPR036465">
    <property type="entry name" value="vWFA_dom_sf"/>
</dbReference>
<evidence type="ECO:0000313" key="1">
    <source>
        <dbReference type="EMBL" id="UVC18767.1"/>
    </source>
</evidence>
<dbReference type="CDD" id="cd00198">
    <property type="entry name" value="vWFA"/>
    <property type="match status" value="1"/>
</dbReference>
<protein>
    <submittedName>
        <fullName evidence="1">DUF1194 domain-containing protein</fullName>
    </submittedName>
</protein>
<dbReference type="RefSeq" id="WP_258123655.1">
    <property type="nucleotide sequence ID" value="NZ_CP062229.1"/>
</dbReference>
<name>A0ABY5R815_9HYPH</name>
<keyword evidence="2" id="KW-1185">Reference proteome</keyword>
<proteinExistence type="predicted"/>
<organism evidence="1 2">
    <name type="scientific">Mesorhizobium onobrychidis</name>
    <dbReference type="NCBI Taxonomy" id="2775404"/>
    <lineage>
        <taxon>Bacteria</taxon>
        <taxon>Pseudomonadati</taxon>
        <taxon>Pseudomonadota</taxon>
        <taxon>Alphaproteobacteria</taxon>
        <taxon>Hyphomicrobiales</taxon>
        <taxon>Phyllobacteriaceae</taxon>
        <taxon>Mesorhizobium</taxon>
    </lineage>
</organism>
<dbReference type="Pfam" id="PF06707">
    <property type="entry name" value="DUF1194"/>
    <property type="match status" value="1"/>
</dbReference>
<dbReference type="Proteomes" id="UP001058098">
    <property type="component" value="Chromosome"/>
</dbReference>
<dbReference type="Gene3D" id="3.40.50.410">
    <property type="entry name" value="von Willebrand factor, type A domain"/>
    <property type="match status" value="1"/>
</dbReference>
<sequence>MSAFPHARHLLSAAAALALVPWLTPESRAAEPVDIELVLAVDVSLSMSPAELEIQRRGYVAALTHDTVLQAIADGAYGKIAVTYVEWAGMTWQHVIVPWTVIANRTDAERVVEQLSAHAPNSARRTSISGALQFGSDLFAESGFQGVKRVIDISGDGPNNQGAPVDVTRDGLVKQGITINGLPLMTRSGFTSVYDVNYLDRYYTDCVIGGPGAFMIPVNEWTQFPEAIRRKLVLELAGPASPQWAADEAAHPPVVLAQDKPATDCQVGEKMWRDRSWMFDSR</sequence>
<dbReference type="EMBL" id="CP062229">
    <property type="protein sequence ID" value="UVC18767.1"/>
    <property type="molecule type" value="Genomic_DNA"/>
</dbReference>
<evidence type="ECO:0000313" key="2">
    <source>
        <dbReference type="Proteomes" id="UP001058098"/>
    </source>
</evidence>
<accession>A0ABY5R815</accession>